<accession>A0A5B8XR46</accession>
<keyword evidence="1" id="KW-0732">Signal</keyword>
<name>A0A5B8XR46_9DELT</name>
<proteinExistence type="predicted"/>
<keyword evidence="3" id="KW-1185">Reference proteome</keyword>
<evidence type="ECO:0000313" key="3">
    <source>
        <dbReference type="Proteomes" id="UP000321595"/>
    </source>
</evidence>
<evidence type="ECO:0000313" key="2">
    <source>
        <dbReference type="EMBL" id="QED28080.1"/>
    </source>
</evidence>
<dbReference type="EMBL" id="CP042467">
    <property type="protein sequence ID" value="QED28080.1"/>
    <property type="molecule type" value="Genomic_DNA"/>
</dbReference>
<sequence length="284" mass="31661">MKISIYSCVAILVILSGCALSDDAGPMPETRQAEQMKVEGPADRIVEQKVEHPDSESELWAYWTDDGPRWLLSLRNGETLKVEDWTAQPVPNAFGVPGVFELDATQVADLLAGHGLNVQGAQKRWHLFVRAEFQELDTLDGLVLEPHILGLQSMLSRDSRLFRSRAETTEGWVLESAWTDSDVEARIEPHPQAWSWFVEFETDALLLASFPDNPLYFTIHDLADKRRRARAQVVLKVSELHEGPYSPVCHPLVDHCLNTLTDAVDSSECGAAALVESCLNWGGD</sequence>
<dbReference type="AlphaFoldDB" id="A0A5B8XR46"/>
<evidence type="ECO:0000256" key="1">
    <source>
        <dbReference type="SAM" id="SignalP"/>
    </source>
</evidence>
<dbReference type="Proteomes" id="UP000321595">
    <property type="component" value="Chromosome"/>
</dbReference>
<feature type="signal peptide" evidence="1">
    <location>
        <begin position="1"/>
        <end position="21"/>
    </location>
</feature>
<organism evidence="2 3">
    <name type="scientific">Microvenator marinus</name>
    <dbReference type="NCBI Taxonomy" id="2600177"/>
    <lineage>
        <taxon>Bacteria</taxon>
        <taxon>Deltaproteobacteria</taxon>
        <taxon>Bradymonadales</taxon>
        <taxon>Microvenatoraceae</taxon>
        <taxon>Microvenator</taxon>
    </lineage>
</organism>
<evidence type="ECO:0008006" key="4">
    <source>
        <dbReference type="Google" id="ProtNLM"/>
    </source>
</evidence>
<protein>
    <recommendedName>
        <fullName evidence="4">Lipoprotein</fullName>
    </recommendedName>
</protein>
<dbReference type="PROSITE" id="PS51257">
    <property type="entry name" value="PROKAR_LIPOPROTEIN"/>
    <property type="match status" value="1"/>
</dbReference>
<dbReference type="RefSeq" id="WP_146960187.1">
    <property type="nucleotide sequence ID" value="NZ_CP042467.1"/>
</dbReference>
<gene>
    <name evidence="2" type="ORF">FRD01_12725</name>
</gene>
<feature type="chain" id="PRO_5022905624" description="Lipoprotein" evidence="1">
    <location>
        <begin position="22"/>
        <end position="284"/>
    </location>
</feature>
<dbReference type="KEGG" id="bbae:FRD01_12725"/>
<reference evidence="2 3" key="1">
    <citation type="submission" date="2019-08" db="EMBL/GenBank/DDBJ databases">
        <authorList>
            <person name="Liang Q."/>
        </authorList>
    </citation>
    <scope>NUCLEOTIDE SEQUENCE [LARGE SCALE GENOMIC DNA]</scope>
    <source>
        <strain evidence="2 3">V1718</strain>
    </source>
</reference>